<evidence type="ECO:0000256" key="1">
    <source>
        <dbReference type="ARBA" id="ARBA00006717"/>
    </source>
</evidence>
<dbReference type="NCBIfam" id="TIGR01258">
    <property type="entry name" value="pgm_1"/>
    <property type="match status" value="1"/>
</dbReference>
<dbReference type="GO" id="GO:0004619">
    <property type="term" value="F:phosphoglycerate mutase activity"/>
    <property type="evidence" value="ECO:0007669"/>
    <property type="project" value="UniProtKB-EC"/>
</dbReference>
<protein>
    <recommendedName>
        <fullName evidence="2">phosphoglycerate mutase (2,3-diphosphoglycerate-dependent)</fullName>
        <ecNumber evidence="2">5.4.2.11</ecNumber>
    </recommendedName>
</protein>
<dbReference type="SUPFAM" id="SSF53254">
    <property type="entry name" value="Phosphoglycerate mutase-like"/>
    <property type="match status" value="1"/>
</dbReference>
<name>A0ABS8PIW6_9PSEU</name>
<evidence type="ECO:0000313" key="5">
    <source>
        <dbReference type="EMBL" id="MCD2197336.1"/>
    </source>
</evidence>
<organism evidence="5 6">
    <name type="scientific">Actinomycetospora endophytica</name>
    <dbReference type="NCBI Taxonomy" id="2291215"/>
    <lineage>
        <taxon>Bacteria</taxon>
        <taxon>Bacillati</taxon>
        <taxon>Actinomycetota</taxon>
        <taxon>Actinomycetes</taxon>
        <taxon>Pseudonocardiales</taxon>
        <taxon>Pseudonocardiaceae</taxon>
        <taxon>Actinomycetospora</taxon>
    </lineage>
</organism>
<dbReference type="PANTHER" id="PTHR11931">
    <property type="entry name" value="PHOSPHOGLYCERATE MUTASE"/>
    <property type="match status" value="1"/>
</dbReference>
<proteinExistence type="inferred from homology"/>
<dbReference type="InterPro" id="IPR029033">
    <property type="entry name" value="His_PPase_superfam"/>
</dbReference>
<evidence type="ECO:0000256" key="4">
    <source>
        <dbReference type="ARBA" id="ARBA00023235"/>
    </source>
</evidence>
<dbReference type="PIRSF" id="PIRSF000709">
    <property type="entry name" value="6PFK_2-Ptase"/>
    <property type="match status" value="1"/>
</dbReference>
<dbReference type="EMBL" id="JAJNDB010000008">
    <property type="protein sequence ID" value="MCD2197336.1"/>
    <property type="molecule type" value="Genomic_DNA"/>
</dbReference>
<dbReference type="Pfam" id="PF00300">
    <property type="entry name" value="His_Phos_1"/>
    <property type="match status" value="1"/>
</dbReference>
<dbReference type="Gene3D" id="3.40.50.1240">
    <property type="entry name" value="Phosphoglycerate mutase-like"/>
    <property type="match status" value="1"/>
</dbReference>
<dbReference type="EC" id="5.4.2.11" evidence="2"/>
<sequence length="225" mass="24838">MGDPELTHAGRDAARRAGAMLRRANLRPDQIWASTLTRARDTAALAAIAGDFADCPATVDHRLDERHYGDYTGRRKAELVDELGYEQYLRLRRDVDLRPPPMTAAQRQRHRTFPAAPEYLAGAESLADVTLRAAAFHRERILPALALSSRTVLVVAHGDSLRALCAVLDDLSSAELRELTIPAATPLVYRFDWLLRTETRGGRYLSTLGSGEPLAPIPGQHGEPR</sequence>
<gene>
    <name evidence="5" type="ORF">LQ327_28580</name>
</gene>
<reference evidence="5 6" key="1">
    <citation type="submission" date="2021-11" db="EMBL/GenBank/DDBJ databases">
        <title>Draft genome sequence of Actinomycetospora sp. SF1 isolated from the rhizosphere soil.</title>
        <authorList>
            <person name="Duangmal K."/>
            <person name="Chantavorakit T."/>
        </authorList>
    </citation>
    <scope>NUCLEOTIDE SEQUENCE [LARGE SCALE GENOMIC DNA]</scope>
    <source>
        <strain evidence="5 6">TBRC 5722</strain>
    </source>
</reference>
<keyword evidence="3" id="KW-0324">Glycolysis</keyword>
<evidence type="ECO:0000256" key="3">
    <source>
        <dbReference type="ARBA" id="ARBA00023152"/>
    </source>
</evidence>
<accession>A0ABS8PIW6</accession>
<dbReference type="InterPro" id="IPR005952">
    <property type="entry name" value="Phosphogly_mut1"/>
</dbReference>
<keyword evidence="6" id="KW-1185">Reference proteome</keyword>
<dbReference type="Proteomes" id="UP001199469">
    <property type="component" value="Unassembled WGS sequence"/>
</dbReference>
<keyword evidence="4 5" id="KW-0413">Isomerase</keyword>
<evidence type="ECO:0000313" key="6">
    <source>
        <dbReference type="Proteomes" id="UP001199469"/>
    </source>
</evidence>
<evidence type="ECO:0000256" key="2">
    <source>
        <dbReference type="ARBA" id="ARBA00012028"/>
    </source>
</evidence>
<comment type="similarity">
    <text evidence="1">Belongs to the phosphoglycerate mutase family. BPG-dependent PGAM subfamily.</text>
</comment>
<comment type="caution">
    <text evidence="5">The sequence shown here is derived from an EMBL/GenBank/DDBJ whole genome shotgun (WGS) entry which is preliminary data.</text>
</comment>
<dbReference type="InterPro" id="IPR013078">
    <property type="entry name" value="His_Pase_superF_clade-1"/>
</dbReference>
<dbReference type="CDD" id="cd07067">
    <property type="entry name" value="HP_PGM_like"/>
    <property type="match status" value="1"/>
</dbReference>